<dbReference type="Gene3D" id="2.50.20.10">
    <property type="entry name" value="Lipoprotein localisation LolA/LolB/LppX"/>
    <property type="match status" value="1"/>
</dbReference>
<evidence type="ECO:0000313" key="2">
    <source>
        <dbReference type="EMBL" id="PAB58752.1"/>
    </source>
</evidence>
<accession>A0A267MH65</accession>
<name>A0A267MH65_9FIRM</name>
<proteinExistence type="predicted"/>
<sequence>MKKVLCVACILLIVLSACGKKTDEDIFYSVQKKLNKMERYSCEIEITSIGNKTPQKYEVRQWFKKPNMYKLEVMKPENLKGKVTISDGNKTYIYHPQIEQTWMVQRNSKEKNLFLGYFLDNCLKSEDSTIGRKTKNDMEYVIIDTNIPGNHPYYSKERLWIHTKNLKPAYLEVFDNKGNTRIYIEYCKFVYDPKLSDDFFQMK</sequence>
<dbReference type="RefSeq" id="WP_095134332.1">
    <property type="nucleotide sequence ID" value="NZ_NIBG01000012.1"/>
</dbReference>
<gene>
    <name evidence="2" type="ORF">CCE28_13865</name>
</gene>
<feature type="chain" id="PRO_5038375655" description="Outer membrane lipoprotein-sorting protein" evidence="1">
    <location>
        <begin position="20"/>
        <end position="203"/>
    </location>
</feature>
<dbReference type="SUPFAM" id="SSF89392">
    <property type="entry name" value="Prokaryotic lipoproteins and lipoprotein localization factors"/>
    <property type="match status" value="1"/>
</dbReference>
<evidence type="ECO:0008006" key="4">
    <source>
        <dbReference type="Google" id="ProtNLM"/>
    </source>
</evidence>
<dbReference type="InterPro" id="IPR029046">
    <property type="entry name" value="LolA/LolB/LppX"/>
</dbReference>
<dbReference type="PROSITE" id="PS51257">
    <property type="entry name" value="PROKAR_LIPOPROTEIN"/>
    <property type="match status" value="1"/>
</dbReference>
<protein>
    <recommendedName>
        <fullName evidence="4">Outer membrane lipoprotein-sorting protein</fullName>
    </recommendedName>
</protein>
<evidence type="ECO:0000313" key="3">
    <source>
        <dbReference type="Proteomes" id="UP000216024"/>
    </source>
</evidence>
<feature type="signal peptide" evidence="1">
    <location>
        <begin position="1"/>
        <end position="19"/>
    </location>
</feature>
<keyword evidence="1" id="KW-0732">Signal</keyword>
<reference evidence="2 3" key="1">
    <citation type="submission" date="2017-06" db="EMBL/GenBank/DDBJ databases">
        <title>Draft genome sequence of anaerobic fermentative bacterium Anaeromicrobium sediminis DY2726D isolated from West Pacific Ocean sediments.</title>
        <authorList>
            <person name="Zeng X."/>
        </authorList>
    </citation>
    <scope>NUCLEOTIDE SEQUENCE [LARGE SCALE GENOMIC DNA]</scope>
    <source>
        <strain evidence="2 3">DY2726D</strain>
    </source>
</reference>
<dbReference type="Pfam" id="PF03548">
    <property type="entry name" value="LolA"/>
    <property type="match status" value="1"/>
</dbReference>
<organism evidence="2 3">
    <name type="scientific">Anaeromicrobium sediminis</name>
    <dbReference type="NCBI Taxonomy" id="1478221"/>
    <lineage>
        <taxon>Bacteria</taxon>
        <taxon>Bacillati</taxon>
        <taxon>Bacillota</taxon>
        <taxon>Clostridia</taxon>
        <taxon>Peptostreptococcales</taxon>
        <taxon>Thermotaleaceae</taxon>
        <taxon>Anaeromicrobium</taxon>
    </lineage>
</organism>
<dbReference type="InterPro" id="IPR052944">
    <property type="entry name" value="Sporulation_related"/>
</dbReference>
<dbReference type="CDD" id="cd16325">
    <property type="entry name" value="LolA"/>
    <property type="match status" value="1"/>
</dbReference>
<dbReference type="EMBL" id="NIBG01000012">
    <property type="protein sequence ID" value="PAB58752.1"/>
    <property type="molecule type" value="Genomic_DNA"/>
</dbReference>
<dbReference type="InterPro" id="IPR004564">
    <property type="entry name" value="OM_lipoprot_carrier_LolA-like"/>
</dbReference>
<dbReference type="AlphaFoldDB" id="A0A267MH65"/>
<dbReference type="Proteomes" id="UP000216024">
    <property type="component" value="Unassembled WGS sequence"/>
</dbReference>
<dbReference type="PANTHER" id="PTHR37507">
    <property type="entry name" value="SPORULATION PROTEIN YDCC"/>
    <property type="match status" value="1"/>
</dbReference>
<comment type="caution">
    <text evidence="2">The sequence shown here is derived from an EMBL/GenBank/DDBJ whole genome shotgun (WGS) entry which is preliminary data.</text>
</comment>
<dbReference type="OrthoDB" id="2047841at2"/>
<dbReference type="PANTHER" id="PTHR37507:SF2">
    <property type="entry name" value="SPORULATION PROTEIN YDCC"/>
    <property type="match status" value="1"/>
</dbReference>
<evidence type="ECO:0000256" key="1">
    <source>
        <dbReference type="SAM" id="SignalP"/>
    </source>
</evidence>
<keyword evidence="3" id="KW-1185">Reference proteome</keyword>